<dbReference type="GO" id="GO:0015179">
    <property type="term" value="F:L-amino acid transmembrane transporter activity"/>
    <property type="evidence" value="ECO:0007669"/>
    <property type="project" value="TreeGrafter"/>
</dbReference>
<feature type="transmembrane region" description="Helical" evidence="5">
    <location>
        <begin position="95"/>
        <end position="116"/>
    </location>
</feature>
<keyword evidence="3 5" id="KW-1133">Transmembrane helix</keyword>
<dbReference type="InterPro" id="IPR050598">
    <property type="entry name" value="AminoAcid_Transporter"/>
</dbReference>
<protein>
    <submittedName>
        <fullName evidence="6">Uncharacterized protein</fullName>
    </submittedName>
</protein>
<dbReference type="EMBL" id="JABCKV010000234">
    <property type="protein sequence ID" value="KAG5641925.1"/>
    <property type="molecule type" value="Genomic_DNA"/>
</dbReference>
<dbReference type="GO" id="GO:0016020">
    <property type="term" value="C:membrane"/>
    <property type="evidence" value="ECO:0007669"/>
    <property type="project" value="UniProtKB-SubCell"/>
</dbReference>
<evidence type="ECO:0000256" key="2">
    <source>
        <dbReference type="ARBA" id="ARBA00022692"/>
    </source>
</evidence>
<organism evidence="6 7">
    <name type="scientific">Asterophora parasitica</name>
    <dbReference type="NCBI Taxonomy" id="117018"/>
    <lineage>
        <taxon>Eukaryota</taxon>
        <taxon>Fungi</taxon>
        <taxon>Dikarya</taxon>
        <taxon>Basidiomycota</taxon>
        <taxon>Agaricomycotina</taxon>
        <taxon>Agaricomycetes</taxon>
        <taxon>Agaricomycetidae</taxon>
        <taxon>Agaricales</taxon>
        <taxon>Tricholomatineae</taxon>
        <taxon>Lyophyllaceae</taxon>
        <taxon>Asterophora</taxon>
    </lineage>
</organism>
<feature type="transmembrane region" description="Helical" evidence="5">
    <location>
        <begin position="201"/>
        <end position="222"/>
    </location>
</feature>
<feature type="transmembrane region" description="Helical" evidence="5">
    <location>
        <begin position="326"/>
        <end position="348"/>
    </location>
</feature>
<dbReference type="InterPro" id="IPR002293">
    <property type="entry name" value="AA/rel_permease1"/>
</dbReference>
<keyword evidence="4 5" id="KW-0472">Membrane</keyword>
<reference evidence="6" key="1">
    <citation type="submission" date="2020-07" db="EMBL/GenBank/DDBJ databases">
        <authorList>
            <person name="Nieuwenhuis M."/>
            <person name="Van De Peppel L.J.J."/>
        </authorList>
    </citation>
    <scope>NUCLEOTIDE SEQUENCE</scope>
    <source>
        <strain evidence="6">AP01</strain>
        <tissue evidence="6">Mycelium</tissue>
    </source>
</reference>
<feature type="transmembrane region" description="Helical" evidence="5">
    <location>
        <begin position="136"/>
        <end position="157"/>
    </location>
</feature>
<evidence type="ECO:0000256" key="5">
    <source>
        <dbReference type="SAM" id="Phobius"/>
    </source>
</evidence>
<accession>A0A9P7KAI0</accession>
<evidence type="ECO:0000256" key="3">
    <source>
        <dbReference type="ARBA" id="ARBA00022989"/>
    </source>
</evidence>
<feature type="transmembrane region" description="Helical" evidence="5">
    <location>
        <begin position="234"/>
        <end position="255"/>
    </location>
</feature>
<dbReference type="PANTHER" id="PTHR11785:SF353">
    <property type="entry name" value="METHIONINE TRANSPORTER (EUROFUNG)"/>
    <property type="match status" value="1"/>
</dbReference>
<proteinExistence type="predicted"/>
<evidence type="ECO:0000313" key="7">
    <source>
        <dbReference type="Proteomes" id="UP000775547"/>
    </source>
</evidence>
<evidence type="ECO:0000256" key="1">
    <source>
        <dbReference type="ARBA" id="ARBA00004141"/>
    </source>
</evidence>
<evidence type="ECO:0000256" key="4">
    <source>
        <dbReference type="ARBA" id="ARBA00023136"/>
    </source>
</evidence>
<dbReference type="Gene3D" id="1.20.1740.10">
    <property type="entry name" value="Amino acid/polyamine transporter I"/>
    <property type="match status" value="1"/>
</dbReference>
<comment type="caution">
    <text evidence="6">The sequence shown here is derived from an EMBL/GenBank/DDBJ whole genome shotgun (WGS) entry which is preliminary data.</text>
</comment>
<dbReference type="Proteomes" id="UP000775547">
    <property type="component" value="Unassembled WGS sequence"/>
</dbReference>
<keyword evidence="2 5" id="KW-0812">Transmembrane</keyword>
<feature type="transmembrane region" description="Helical" evidence="5">
    <location>
        <begin position="293"/>
        <end position="314"/>
    </location>
</feature>
<dbReference type="Pfam" id="PF13520">
    <property type="entry name" value="AA_permease_2"/>
    <property type="match status" value="1"/>
</dbReference>
<gene>
    <name evidence="6" type="ORF">DXG03_003971</name>
</gene>
<feature type="transmembrane region" description="Helical" evidence="5">
    <location>
        <begin position="261"/>
        <end position="281"/>
    </location>
</feature>
<reference evidence="6" key="2">
    <citation type="submission" date="2021-10" db="EMBL/GenBank/DDBJ databases">
        <title>Phylogenomics reveals ancestral predisposition of the termite-cultivated fungus Termitomyces towards a domesticated lifestyle.</title>
        <authorList>
            <person name="Auxier B."/>
            <person name="Grum-Grzhimaylo A."/>
            <person name="Cardenas M.E."/>
            <person name="Lodge J.D."/>
            <person name="Laessoe T."/>
            <person name="Pedersen O."/>
            <person name="Smith M.E."/>
            <person name="Kuyper T.W."/>
            <person name="Franco-Molano E.A."/>
            <person name="Baroni T.J."/>
            <person name="Aanen D.K."/>
        </authorList>
    </citation>
    <scope>NUCLEOTIDE SEQUENCE</scope>
    <source>
        <strain evidence="6">AP01</strain>
        <tissue evidence="6">Mycelium</tissue>
    </source>
</reference>
<sequence>MVGYIHQKVNEASETDKLLPNTNRHGSTAGINGKAMSSKGLLGHASGQDEYAVHALSITPSRFNTRAVAFCCLTFCFLMHGIIPTVGLRFQNTLGFFKLVILVAIASSGLLSLARVPLFSVDEIYEIPDNFAWDKFWEGTGATGVNALVTGLFNVLWSFEGYTRINQVLSEVRDPVRTIQCAAPLAMLLVTTTYMSVNVAYFAVIAKADMLGSGTIVAALFFRNLFGTTTEKAVSVVIAVSMLGNLLAGDAYLVLVNSSMYSISLVNTLVSFGLLLLYTPLYRQRNWSPPFRAPKSIIAIFFLSNVFLVIVPFIPPTPGSRTYTRLPYWAHVFGAGLVSLVGVAYWYVRYMIPERNGKLERERLAHDGVARYVLR</sequence>
<feature type="transmembrane region" description="Helical" evidence="5">
    <location>
        <begin position="67"/>
        <end position="88"/>
    </location>
</feature>
<dbReference type="AlphaFoldDB" id="A0A9P7KAI0"/>
<comment type="subcellular location">
    <subcellularLocation>
        <location evidence="1">Membrane</location>
        <topology evidence="1">Multi-pass membrane protein</topology>
    </subcellularLocation>
</comment>
<keyword evidence="7" id="KW-1185">Reference proteome</keyword>
<dbReference type="OrthoDB" id="5982228at2759"/>
<feature type="transmembrane region" description="Helical" evidence="5">
    <location>
        <begin position="178"/>
        <end position="195"/>
    </location>
</feature>
<dbReference type="PANTHER" id="PTHR11785">
    <property type="entry name" value="AMINO ACID TRANSPORTER"/>
    <property type="match status" value="1"/>
</dbReference>
<evidence type="ECO:0000313" key="6">
    <source>
        <dbReference type="EMBL" id="KAG5641925.1"/>
    </source>
</evidence>
<name>A0A9P7KAI0_9AGAR</name>
<dbReference type="PIRSF" id="PIRSF006060">
    <property type="entry name" value="AA_transporter"/>
    <property type="match status" value="1"/>
</dbReference>